<proteinExistence type="inferred from homology"/>
<sequence length="183" mass="20086">MAYKAVAVFCGSRKGASPLYEQHAAELGSLLGQRKITLIYGGGNKGLMSALANAAMHAGGKVVGVMPEALVAMENQHEGISELHVVEDLPARKQMMYDLADAAIVLPGGYGVLDEMFEMLTWNSGTVYQKKIILLNTAGYYNHIIGHINHQQLQGFLYEDWRDRLKVYNTPIEIVNDFDAGKS</sequence>
<dbReference type="EMBL" id="SDHZ01000002">
    <property type="protein sequence ID" value="RXK82831.1"/>
    <property type="molecule type" value="Genomic_DNA"/>
</dbReference>
<dbReference type="Proteomes" id="UP000290545">
    <property type="component" value="Unassembled WGS sequence"/>
</dbReference>
<dbReference type="OrthoDB" id="9801098at2"/>
<evidence type="ECO:0000256" key="3">
    <source>
        <dbReference type="RuleBase" id="RU363015"/>
    </source>
</evidence>
<accession>A0A4Q1D5B7</accession>
<dbReference type="PANTHER" id="PTHR31223">
    <property type="entry name" value="LOG FAMILY PROTEIN YJL055W"/>
    <property type="match status" value="1"/>
</dbReference>
<dbReference type="Gene3D" id="3.40.50.450">
    <property type="match status" value="1"/>
</dbReference>
<dbReference type="GO" id="GO:0005829">
    <property type="term" value="C:cytosol"/>
    <property type="evidence" value="ECO:0007669"/>
    <property type="project" value="TreeGrafter"/>
</dbReference>
<evidence type="ECO:0000313" key="5">
    <source>
        <dbReference type="Proteomes" id="UP000290545"/>
    </source>
</evidence>
<dbReference type="PANTHER" id="PTHR31223:SF70">
    <property type="entry name" value="LOG FAMILY PROTEIN YJL055W"/>
    <property type="match status" value="1"/>
</dbReference>
<dbReference type="NCBIfam" id="TIGR00730">
    <property type="entry name" value="Rossman fold protein, TIGR00730 family"/>
    <property type="match status" value="1"/>
</dbReference>
<comment type="similarity">
    <text evidence="2 3">Belongs to the LOG family.</text>
</comment>
<protein>
    <recommendedName>
        <fullName evidence="3">Cytokinin riboside 5'-monophosphate phosphoribohydrolase</fullName>
        <ecNumber evidence="3">3.2.2.n1</ecNumber>
    </recommendedName>
</protein>
<dbReference type="SUPFAM" id="SSF102405">
    <property type="entry name" value="MCP/YpsA-like"/>
    <property type="match status" value="1"/>
</dbReference>
<gene>
    <name evidence="4" type="ORF">ESB13_11885</name>
</gene>
<organism evidence="4 5">
    <name type="scientific">Filimonas effusa</name>
    <dbReference type="NCBI Taxonomy" id="2508721"/>
    <lineage>
        <taxon>Bacteria</taxon>
        <taxon>Pseudomonadati</taxon>
        <taxon>Bacteroidota</taxon>
        <taxon>Chitinophagia</taxon>
        <taxon>Chitinophagales</taxon>
        <taxon>Chitinophagaceae</taxon>
        <taxon>Filimonas</taxon>
    </lineage>
</organism>
<name>A0A4Q1D5B7_9BACT</name>
<keyword evidence="3" id="KW-0203">Cytokinin biosynthesis</keyword>
<dbReference type="GO" id="GO:0009691">
    <property type="term" value="P:cytokinin biosynthetic process"/>
    <property type="evidence" value="ECO:0007669"/>
    <property type="project" value="UniProtKB-UniRule"/>
</dbReference>
<comment type="catalytic activity">
    <reaction evidence="1">
        <text>AMP + H2O = D-ribose 5-phosphate + adenine</text>
        <dbReference type="Rhea" id="RHEA:20129"/>
        <dbReference type="ChEBI" id="CHEBI:15377"/>
        <dbReference type="ChEBI" id="CHEBI:16708"/>
        <dbReference type="ChEBI" id="CHEBI:78346"/>
        <dbReference type="ChEBI" id="CHEBI:456215"/>
        <dbReference type="EC" id="3.2.2.4"/>
    </reaction>
</comment>
<evidence type="ECO:0000313" key="4">
    <source>
        <dbReference type="EMBL" id="RXK82831.1"/>
    </source>
</evidence>
<evidence type="ECO:0000256" key="1">
    <source>
        <dbReference type="ARBA" id="ARBA00000274"/>
    </source>
</evidence>
<dbReference type="RefSeq" id="WP_129003547.1">
    <property type="nucleotide sequence ID" value="NZ_SDHZ01000002.1"/>
</dbReference>
<dbReference type="AlphaFoldDB" id="A0A4Q1D5B7"/>
<evidence type="ECO:0000256" key="2">
    <source>
        <dbReference type="ARBA" id="ARBA00006763"/>
    </source>
</evidence>
<dbReference type="InterPro" id="IPR005269">
    <property type="entry name" value="LOG"/>
</dbReference>
<dbReference type="GO" id="GO:0008714">
    <property type="term" value="F:AMP nucleosidase activity"/>
    <property type="evidence" value="ECO:0007669"/>
    <property type="project" value="UniProtKB-EC"/>
</dbReference>
<reference evidence="4 5" key="1">
    <citation type="submission" date="2019-01" db="EMBL/GenBank/DDBJ databases">
        <title>Filimonas sp. strain TTM-71.</title>
        <authorList>
            <person name="Chen W.-M."/>
        </authorList>
    </citation>
    <scope>NUCLEOTIDE SEQUENCE [LARGE SCALE GENOMIC DNA]</scope>
    <source>
        <strain evidence="4 5">TTM-71</strain>
    </source>
</reference>
<dbReference type="EC" id="3.2.2.n1" evidence="3"/>
<keyword evidence="5" id="KW-1185">Reference proteome</keyword>
<keyword evidence="3" id="KW-0378">Hydrolase</keyword>
<comment type="caution">
    <text evidence="4">The sequence shown here is derived from an EMBL/GenBank/DDBJ whole genome shotgun (WGS) entry which is preliminary data.</text>
</comment>
<dbReference type="InterPro" id="IPR031100">
    <property type="entry name" value="LOG_fam"/>
</dbReference>
<dbReference type="Pfam" id="PF03641">
    <property type="entry name" value="Lysine_decarbox"/>
    <property type="match status" value="1"/>
</dbReference>